<evidence type="ECO:0000313" key="2">
    <source>
        <dbReference type="Proteomes" id="UP000075806"/>
    </source>
</evidence>
<evidence type="ECO:0000313" key="1">
    <source>
        <dbReference type="EMBL" id="KYG35290.1"/>
    </source>
</evidence>
<protein>
    <recommendedName>
        <fullName evidence="3">HNH endonuclease</fullName>
    </recommendedName>
</protein>
<sequence>MGIFFILLKEVSIFVEGVEGSEITKALKPKKKCHKTSCRNLTREKYCLEHIHLSEEDKKIRHQYYDRNKSDQKAKAFYNSKPW</sequence>
<gene>
    <name evidence="1" type="ORF">AZF04_02845</name>
</gene>
<keyword evidence="2" id="KW-1185">Reference proteome</keyword>
<dbReference type="AlphaFoldDB" id="A0A162FCI8"/>
<organism evidence="1 2">
    <name type="scientific">Alkalihalobacillus trypoxylicola</name>
    <dbReference type="NCBI Taxonomy" id="519424"/>
    <lineage>
        <taxon>Bacteria</taxon>
        <taxon>Bacillati</taxon>
        <taxon>Bacillota</taxon>
        <taxon>Bacilli</taxon>
        <taxon>Bacillales</taxon>
        <taxon>Bacillaceae</taxon>
        <taxon>Alkalihalobacillus</taxon>
    </lineage>
</organism>
<dbReference type="EMBL" id="LTAO01000001">
    <property type="protein sequence ID" value="KYG35290.1"/>
    <property type="molecule type" value="Genomic_DNA"/>
</dbReference>
<evidence type="ECO:0008006" key="3">
    <source>
        <dbReference type="Google" id="ProtNLM"/>
    </source>
</evidence>
<proteinExistence type="predicted"/>
<reference evidence="1" key="1">
    <citation type="submission" date="2016-02" db="EMBL/GenBank/DDBJ databases">
        <title>Genome sequence of Bacillus trypoxylicola KCTC 13244(T).</title>
        <authorList>
            <person name="Jeong H."/>
            <person name="Park S.-H."/>
            <person name="Choi S.-K."/>
        </authorList>
    </citation>
    <scope>NUCLEOTIDE SEQUENCE [LARGE SCALE GENOMIC DNA]</scope>
    <source>
        <strain evidence="1">KCTC 13244</strain>
    </source>
</reference>
<comment type="caution">
    <text evidence="1">The sequence shown here is derived from an EMBL/GenBank/DDBJ whole genome shotgun (WGS) entry which is preliminary data.</text>
</comment>
<name>A0A162FCI8_9BACI</name>
<dbReference type="Proteomes" id="UP000075806">
    <property type="component" value="Unassembled WGS sequence"/>
</dbReference>
<accession>A0A162FCI8</accession>